<evidence type="ECO:0000259" key="1">
    <source>
        <dbReference type="Pfam" id="PF12680"/>
    </source>
</evidence>
<reference evidence="2 3" key="1">
    <citation type="submission" date="2016-10" db="EMBL/GenBank/DDBJ databases">
        <authorList>
            <person name="de Groot N.N."/>
        </authorList>
    </citation>
    <scope>NUCLEOTIDE SEQUENCE [LARGE SCALE GENOMIC DNA]</scope>
    <source>
        <strain evidence="2 3">OK461</strain>
    </source>
</reference>
<dbReference type="SUPFAM" id="SSF54427">
    <property type="entry name" value="NTF2-like"/>
    <property type="match status" value="1"/>
</dbReference>
<dbReference type="AlphaFoldDB" id="A0A1I2XJ68"/>
<dbReference type="Gene3D" id="3.10.450.50">
    <property type="match status" value="1"/>
</dbReference>
<proteinExistence type="predicted"/>
<gene>
    <name evidence="2" type="ORF">SAMN02787118_14730</name>
</gene>
<dbReference type="InterPro" id="IPR032710">
    <property type="entry name" value="NTF2-like_dom_sf"/>
</dbReference>
<sequence length="147" mass="16734">MSISAESVVREFLAGWEDPDVNKLVGLFSTDAVFIEPAGTYQGSDAIKAAFENLIQLFPSITIHVKTLVADDNHVIVERLDIAQVHGHPFEMEICAAFDVDSDKRITRFRDYYDFREIEERLQKVADGSREDLTVWDDRRKEIVGNS</sequence>
<evidence type="ECO:0000313" key="2">
    <source>
        <dbReference type="EMBL" id="SFH13117.1"/>
    </source>
</evidence>
<dbReference type="Proteomes" id="UP000181942">
    <property type="component" value="Unassembled WGS sequence"/>
</dbReference>
<dbReference type="RefSeq" id="WP_075033700.1">
    <property type="nucleotide sequence ID" value="NZ_FONR01000047.1"/>
</dbReference>
<protein>
    <submittedName>
        <fullName evidence="2">SnoaL-like domain-containing protein</fullName>
    </submittedName>
</protein>
<accession>A0A1I2XJ68</accession>
<name>A0A1I2XJ68_9ACTN</name>
<dbReference type="OrthoDB" id="3295294at2"/>
<dbReference type="EMBL" id="FONR01000047">
    <property type="protein sequence ID" value="SFH13117.1"/>
    <property type="molecule type" value="Genomic_DNA"/>
</dbReference>
<dbReference type="Pfam" id="PF12680">
    <property type="entry name" value="SnoaL_2"/>
    <property type="match status" value="1"/>
</dbReference>
<dbReference type="InterPro" id="IPR037401">
    <property type="entry name" value="SnoaL-like"/>
</dbReference>
<feature type="domain" description="SnoaL-like" evidence="1">
    <location>
        <begin position="9"/>
        <end position="108"/>
    </location>
</feature>
<evidence type="ECO:0000313" key="3">
    <source>
        <dbReference type="Proteomes" id="UP000181942"/>
    </source>
</evidence>
<organism evidence="2 3">
    <name type="scientific">Streptomyces mirabilis</name>
    <dbReference type="NCBI Taxonomy" id="68239"/>
    <lineage>
        <taxon>Bacteria</taxon>
        <taxon>Bacillati</taxon>
        <taxon>Actinomycetota</taxon>
        <taxon>Actinomycetes</taxon>
        <taxon>Kitasatosporales</taxon>
        <taxon>Streptomycetaceae</taxon>
        <taxon>Streptomyces</taxon>
    </lineage>
</organism>